<gene>
    <name evidence="2" type="ORF">HPB51_016801</name>
</gene>
<sequence length="284" mass="31200">MVCVLIRGVATVTRHNIQGRSGGAGQRPLRIHRWRWLSVRRGGEAGDCQQCAILFLVPICHEATCPPANNHVTGRGRSPQSGCLGSPSLSPRHHPSPSCGHLGGLNQQLRHRHQAPKRQGEAWPHGRGRRDRRCHAIVSDRPWKAQWRILRNFPLDGIPWPFGGCTLADIEKAGRGAQLPTDAAVEFCTMCRVTVHYQCHYKGAKHVARTKATAEEMATMGSKAPEPAPLSQRSDTDLVALCRQRMGEDPHFAALLSGLPLPSTSDEPPMDDVATMKVDTLIEL</sequence>
<comment type="caution">
    <text evidence="2">The sequence shown here is derived from an EMBL/GenBank/DDBJ whole genome shotgun (WGS) entry which is preliminary data.</text>
</comment>
<evidence type="ECO:0000313" key="2">
    <source>
        <dbReference type="EMBL" id="KAH8021737.1"/>
    </source>
</evidence>
<dbReference type="EMBL" id="JABSTU010000009">
    <property type="protein sequence ID" value="KAH8021737.1"/>
    <property type="molecule type" value="Genomic_DNA"/>
</dbReference>
<evidence type="ECO:0000256" key="1">
    <source>
        <dbReference type="SAM" id="MobiDB-lite"/>
    </source>
</evidence>
<name>A0A9J6DIQ5_RHIMP</name>
<dbReference type="AlphaFoldDB" id="A0A9J6DIQ5"/>
<protein>
    <submittedName>
        <fullName evidence="2">Uncharacterized protein</fullName>
    </submittedName>
</protein>
<keyword evidence="3" id="KW-1185">Reference proteome</keyword>
<dbReference type="Proteomes" id="UP000821866">
    <property type="component" value="Chromosome 7"/>
</dbReference>
<organism evidence="2 3">
    <name type="scientific">Rhipicephalus microplus</name>
    <name type="common">Cattle tick</name>
    <name type="synonym">Boophilus microplus</name>
    <dbReference type="NCBI Taxonomy" id="6941"/>
    <lineage>
        <taxon>Eukaryota</taxon>
        <taxon>Metazoa</taxon>
        <taxon>Ecdysozoa</taxon>
        <taxon>Arthropoda</taxon>
        <taxon>Chelicerata</taxon>
        <taxon>Arachnida</taxon>
        <taxon>Acari</taxon>
        <taxon>Parasitiformes</taxon>
        <taxon>Ixodida</taxon>
        <taxon>Ixodoidea</taxon>
        <taxon>Ixodidae</taxon>
        <taxon>Rhipicephalinae</taxon>
        <taxon>Rhipicephalus</taxon>
        <taxon>Boophilus</taxon>
    </lineage>
</organism>
<evidence type="ECO:0000313" key="3">
    <source>
        <dbReference type="Proteomes" id="UP000821866"/>
    </source>
</evidence>
<proteinExistence type="predicted"/>
<reference evidence="2" key="1">
    <citation type="journal article" date="2020" name="Cell">
        <title>Large-Scale Comparative Analyses of Tick Genomes Elucidate Their Genetic Diversity and Vector Capacities.</title>
        <authorList>
            <consortium name="Tick Genome and Microbiome Consortium (TIGMIC)"/>
            <person name="Jia N."/>
            <person name="Wang J."/>
            <person name="Shi W."/>
            <person name="Du L."/>
            <person name="Sun Y."/>
            <person name="Zhan W."/>
            <person name="Jiang J.F."/>
            <person name="Wang Q."/>
            <person name="Zhang B."/>
            <person name="Ji P."/>
            <person name="Bell-Sakyi L."/>
            <person name="Cui X.M."/>
            <person name="Yuan T.T."/>
            <person name="Jiang B.G."/>
            <person name="Yang W.F."/>
            <person name="Lam T.T."/>
            <person name="Chang Q.C."/>
            <person name="Ding S.J."/>
            <person name="Wang X.J."/>
            <person name="Zhu J.G."/>
            <person name="Ruan X.D."/>
            <person name="Zhao L."/>
            <person name="Wei J.T."/>
            <person name="Ye R.Z."/>
            <person name="Que T.C."/>
            <person name="Du C.H."/>
            <person name="Zhou Y.H."/>
            <person name="Cheng J.X."/>
            <person name="Dai P.F."/>
            <person name="Guo W.B."/>
            <person name="Han X.H."/>
            <person name="Huang E.J."/>
            <person name="Li L.F."/>
            <person name="Wei W."/>
            <person name="Gao Y.C."/>
            <person name="Liu J.Z."/>
            <person name="Shao H.Z."/>
            <person name="Wang X."/>
            <person name="Wang C.C."/>
            <person name="Yang T.C."/>
            <person name="Huo Q.B."/>
            <person name="Li W."/>
            <person name="Chen H.Y."/>
            <person name="Chen S.E."/>
            <person name="Zhou L.G."/>
            <person name="Ni X.B."/>
            <person name="Tian J.H."/>
            <person name="Sheng Y."/>
            <person name="Liu T."/>
            <person name="Pan Y.S."/>
            <person name="Xia L.Y."/>
            <person name="Li J."/>
            <person name="Zhao F."/>
            <person name="Cao W.C."/>
        </authorList>
    </citation>
    <scope>NUCLEOTIDE SEQUENCE</scope>
    <source>
        <strain evidence="2">Rmic-2018</strain>
    </source>
</reference>
<feature type="region of interest" description="Disordered" evidence="1">
    <location>
        <begin position="72"/>
        <end position="130"/>
    </location>
</feature>
<accession>A0A9J6DIQ5</accession>
<reference evidence="2" key="2">
    <citation type="submission" date="2021-09" db="EMBL/GenBank/DDBJ databases">
        <authorList>
            <person name="Jia N."/>
            <person name="Wang J."/>
            <person name="Shi W."/>
            <person name="Du L."/>
            <person name="Sun Y."/>
            <person name="Zhan W."/>
            <person name="Jiang J."/>
            <person name="Wang Q."/>
            <person name="Zhang B."/>
            <person name="Ji P."/>
            <person name="Sakyi L.B."/>
            <person name="Cui X."/>
            <person name="Yuan T."/>
            <person name="Jiang B."/>
            <person name="Yang W."/>
            <person name="Lam T.T.-Y."/>
            <person name="Chang Q."/>
            <person name="Ding S."/>
            <person name="Wang X."/>
            <person name="Zhu J."/>
            <person name="Ruan X."/>
            <person name="Zhao L."/>
            <person name="Wei J."/>
            <person name="Que T."/>
            <person name="Du C."/>
            <person name="Cheng J."/>
            <person name="Dai P."/>
            <person name="Han X."/>
            <person name="Huang E."/>
            <person name="Gao Y."/>
            <person name="Liu J."/>
            <person name="Shao H."/>
            <person name="Ye R."/>
            <person name="Li L."/>
            <person name="Wei W."/>
            <person name="Wang X."/>
            <person name="Wang C."/>
            <person name="Huo Q."/>
            <person name="Li W."/>
            <person name="Guo W."/>
            <person name="Chen H."/>
            <person name="Chen S."/>
            <person name="Zhou L."/>
            <person name="Zhou L."/>
            <person name="Ni X."/>
            <person name="Tian J."/>
            <person name="Zhou Y."/>
            <person name="Sheng Y."/>
            <person name="Liu T."/>
            <person name="Pan Y."/>
            <person name="Xia L."/>
            <person name="Li J."/>
            <person name="Zhao F."/>
            <person name="Cao W."/>
        </authorList>
    </citation>
    <scope>NUCLEOTIDE SEQUENCE</scope>
    <source>
        <strain evidence="2">Rmic-2018</strain>
        <tissue evidence="2">Larvae</tissue>
    </source>
</reference>